<keyword evidence="2" id="KW-0808">Transferase</keyword>
<evidence type="ECO:0000256" key="1">
    <source>
        <dbReference type="SAM" id="Phobius"/>
    </source>
</evidence>
<sequence>MFIDQSVFPLVNIALLIIALGLLLPIAVLFIECSAAFLPNRSQTLNTGISRPKTAVLIPAHNEEDVIGATLKTLLPQLTEQDQLLVIADNCSDKTATVARELGAMVVERHNLEFRGKGYALDYGMGFIKADPPEVVVLVDADCIVHPGTVERITRLATAKQRPVQSTYLMTQPDNPALKDLLSMLAVKFKNTVRPSGLNRMGLPSLLTGSGMAFPWSVISKISLAGSKTTDDMQLAVDLSIAGYPPIYCQQAQVTGRLMKDSSATSQRSRWEHGHIEMLLVEFPRTLAAAIRQRSFDLLALALELSVPPLSLLVMAWIAGTGVALLATALGAAWVPALILLVEGLLMLISIVLGWVKFCRDDLPVLTFLAVPFYLLWKIPLYIAFFVQPQYRWLRTERDAVDAQ</sequence>
<feature type="transmembrane region" description="Helical" evidence="1">
    <location>
        <begin position="363"/>
        <end position="387"/>
    </location>
</feature>
<dbReference type="EMBL" id="JAAHFQ010000219">
    <property type="protein sequence ID" value="NER28480.1"/>
    <property type="molecule type" value="Genomic_DNA"/>
</dbReference>
<reference evidence="2" key="1">
    <citation type="submission" date="2019-11" db="EMBL/GenBank/DDBJ databases">
        <title>Genomic insights into an expanded diversity of filamentous marine cyanobacteria reveals the extraordinary biosynthetic potential of Moorea and Okeania.</title>
        <authorList>
            <person name="Ferreira Leao T."/>
            <person name="Wang M."/>
            <person name="Moss N."/>
            <person name="Da Silva R."/>
            <person name="Sanders J."/>
            <person name="Nurk S."/>
            <person name="Gurevich A."/>
            <person name="Humphrey G."/>
            <person name="Reher R."/>
            <person name="Zhu Q."/>
            <person name="Belda-Ferre P."/>
            <person name="Glukhov E."/>
            <person name="Rex R."/>
            <person name="Dorrestein P.C."/>
            <person name="Knight R."/>
            <person name="Pevzner P."/>
            <person name="Gerwick W.H."/>
            <person name="Gerwick L."/>
        </authorList>
    </citation>
    <scope>NUCLEOTIDE SEQUENCE</scope>
    <source>
        <strain evidence="2">SIO1C4</strain>
    </source>
</reference>
<dbReference type="Gene3D" id="3.90.550.10">
    <property type="entry name" value="Spore Coat Polysaccharide Biosynthesis Protein SpsA, Chain A"/>
    <property type="match status" value="1"/>
</dbReference>
<dbReference type="InterPro" id="IPR029044">
    <property type="entry name" value="Nucleotide-diphossugar_trans"/>
</dbReference>
<keyword evidence="1" id="KW-0472">Membrane</keyword>
<feature type="transmembrane region" description="Helical" evidence="1">
    <location>
        <begin position="6"/>
        <end position="31"/>
    </location>
</feature>
<dbReference type="PANTHER" id="PTHR48090:SF6">
    <property type="entry name" value="SLR5056 PROTEIN"/>
    <property type="match status" value="1"/>
</dbReference>
<comment type="caution">
    <text evidence="2">The sequence shown here is derived from an EMBL/GenBank/DDBJ whole genome shotgun (WGS) entry which is preliminary data.</text>
</comment>
<name>A0A6B3NA64_9CYAN</name>
<keyword evidence="1" id="KW-0812">Transmembrane</keyword>
<accession>A0A6B3NA64</accession>
<organism evidence="2">
    <name type="scientific">Symploca sp. SIO1C4</name>
    <dbReference type="NCBI Taxonomy" id="2607765"/>
    <lineage>
        <taxon>Bacteria</taxon>
        <taxon>Bacillati</taxon>
        <taxon>Cyanobacteriota</taxon>
        <taxon>Cyanophyceae</taxon>
        <taxon>Coleofasciculales</taxon>
        <taxon>Coleofasciculaceae</taxon>
        <taxon>Symploca</taxon>
    </lineage>
</organism>
<dbReference type="CDD" id="cd06438">
    <property type="entry name" value="EpsO_like"/>
    <property type="match status" value="1"/>
</dbReference>
<dbReference type="PANTHER" id="PTHR48090">
    <property type="entry name" value="UNDECAPRENYL-PHOSPHATE 4-DEOXY-4-FORMAMIDO-L-ARABINOSE TRANSFERASE-RELATED"/>
    <property type="match status" value="1"/>
</dbReference>
<feature type="transmembrane region" description="Helical" evidence="1">
    <location>
        <begin position="333"/>
        <end position="356"/>
    </location>
</feature>
<protein>
    <submittedName>
        <fullName evidence="2">Glycosyltransferase</fullName>
    </submittedName>
</protein>
<dbReference type="GO" id="GO:0016740">
    <property type="term" value="F:transferase activity"/>
    <property type="evidence" value="ECO:0007669"/>
    <property type="project" value="UniProtKB-KW"/>
</dbReference>
<keyword evidence="1" id="KW-1133">Transmembrane helix</keyword>
<evidence type="ECO:0000313" key="2">
    <source>
        <dbReference type="EMBL" id="NER28480.1"/>
    </source>
</evidence>
<dbReference type="InterPro" id="IPR050256">
    <property type="entry name" value="Glycosyltransferase_2"/>
</dbReference>
<dbReference type="Pfam" id="PF13641">
    <property type="entry name" value="Glyco_tranf_2_3"/>
    <property type="match status" value="1"/>
</dbReference>
<feature type="transmembrane region" description="Helical" evidence="1">
    <location>
        <begin position="298"/>
        <end position="327"/>
    </location>
</feature>
<dbReference type="AlphaFoldDB" id="A0A6B3NA64"/>
<gene>
    <name evidence="2" type="ORF">F6J89_12815</name>
</gene>
<proteinExistence type="predicted"/>
<dbReference type="SUPFAM" id="SSF53448">
    <property type="entry name" value="Nucleotide-diphospho-sugar transferases"/>
    <property type="match status" value="1"/>
</dbReference>